<dbReference type="AlphaFoldDB" id="A7VTC2"/>
<dbReference type="CDD" id="cd11539">
    <property type="entry name" value="NTP-PPase_u2"/>
    <property type="match status" value="1"/>
</dbReference>
<comment type="caution">
    <text evidence="1">The sequence shown here is derived from an EMBL/GenBank/DDBJ whole genome shotgun (WGS) entry which is preliminary data.</text>
</comment>
<dbReference type="Proteomes" id="UP000003490">
    <property type="component" value="Unassembled WGS sequence"/>
</dbReference>
<dbReference type="HOGENOM" id="CLU_1871820_0_0_9"/>
<dbReference type="SUPFAM" id="SSF101386">
    <property type="entry name" value="all-alpha NTP pyrophosphatases"/>
    <property type="match status" value="1"/>
</dbReference>
<accession>A7VTC2</accession>
<name>A7VTC2_9FIRM</name>
<evidence type="ECO:0008006" key="3">
    <source>
        <dbReference type="Google" id="ProtNLM"/>
    </source>
</evidence>
<dbReference type="EMBL" id="ABCB02000018">
    <property type="protein sequence ID" value="EDO61418.1"/>
    <property type="molecule type" value="Genomic_DNA"/>
</dbReference>
<reference evidence="1 2" key="2">
    <citation type="submission" date="2007-08" db="EMBL/GenBank/DDBJ databases">
        <authorList>
            <person name="Fulton L."/>
            <person name="Clifton S."/>
            <person name="Fulton B."/>
            <person name="Xu J."/>
            <person name="Minx P."/>
            <person name="Pepin K.H."/>
            <person name="Johnson M."/>
            <person name="Thiruvilangam P."/>
            <person name="Bhonagiri V."/>
            <person name="Nash W.E."/>
            <person name="Wang C."/>
            <person name="Mardis E.R."/>
            <person name="Wilson R.K."/>
        </authorList>
    </citation>
    <scope>NUCLEOTIDE SEQUENCE [LARGE SCALE GENOMIC DNA]</scope>
    <source>
        <strain evidence="1 2">DSM 753</strain>
    </source>
</reference>
<dbReference type="Gene3D" id="1.10.287.1080">
    <property type="entry name" value="MazG-like"/>
    <property type="match status" value="1"/>
</dbReference>
<protein>
    <recommendedName>
        <fullName evidence="3">MazG nucleotide pyrophosphohydrolase domain protein</fullName>
    </recommendedName>
</protein>
<proteinExistence type="predicted"/>
<sequence length="136" mass="16025">MTESKPHKIYCEALNKWGAEAQTLMVFEEMSELQKELCKHARGKDNREAIAEEIADVQIMLEQMMILHDCEDLVEVQKFKKTHRLKVRLEQEKWEYEHGAWQCSNCGEDNPYGLDYDTEKFSNYCPRCGAKMDLED</sequence>
<dbReference type="eggNOG" id="ENOG50339Q4">
    <property type="taxonomic scope" value="Bacteria"/>
</dbReference>
<evidence type="ECO:0000313" key="1">
    <source>
        <dbReference type="EMBL" id="EDO61418.1"/>
    </source>
</evidence>
<reference evidence="1 2" key="1">
    <citation type="submission" date="2007-08" db="EMBL/GenBank/DDBJ databases">
        <title>Draft genome sequence of Clostridium leptum (DSM 753).</title>
        <authorList>
            <person name="Sudarsanam P."/>
            <person name="Ley R."/>
            <person name="Guruge J."/>
            <person name="Turnbaugh P.J."/>
            <person name="Mahowald M."/>
            <person name="Liep D."/>
            <person name="Gordon J."/>
        </authorList>
    </citation>
    <scope>NUCLEOTIDE SEQUENCE [LARGE SCALE GENOMIC DNA]</scope>
    <source>
        <strain evidence="1 2">DSM 753</strain>
    </source>
</reference>
<evidence type="ECO:0000313" key="2">
    <source>
        <dbReference type="Proteomes" id="UP000003490"/>
    </source>
</evidence>
<gene>
    <name evidence="1" type="ORF">CLOLEP_01814</name>
</gene>
<organism evidence="1 2">
    <name type="scientific">[Clostridium] leptum DSM 753</name>
    <dbReference type="NCBI Taxonomy" id="428125"/>
    <lineage>
        <taxon>Bacteria</taxon>
        <taxon>Bacillati</taxon>
        <taxon>Bacillota</taxon>
        <taxon>Clostridia</taxon>
        <taxon>Eubacteriales</taxon>
        <taxon>Oscillospiraceae</taxon>
        <taxon>Oscillospiraceae incertae sedis</taxon>
    </lineage>
</organism>